<dbReference type="EMBL" id="JBHTIK010000012">
    <property type="protein sequence ID" value="MFD0849889.1"/>
    <property type="molecule type" value="Genomic_DNA"/>
</dbReference>
<feature type="transmembrane region" description="Helical" evidence="2">
    <location>
        <begin position="16"/>
        <end position="36"/>
    </location>
</feature>
<dbReference type="RefSeq" id="WP_381493167.1">
    <property type="nucleotide sequence ID" value="NZ_JBHTIK010000012.1"/>
</dbReference>
<evidence type="ECO:0000313" key="3">
    <source>
        <dbReference type="EMBL" id="MFD0849889.1"/>
    </source>
</evidence>
<accession>A0ABW3C8J0</accession>
<evidence type="ECO:0000256" key="2">
    <source>
        <dbReference type="SAM" id="Phobius"/>
    </source>
</evidence>
<feature type="compositionally biased region" description="Basic and acidic residues" evidence="1">
    <location>
        <begin position="64"/>
        <end position="82"/>
    </location>
</feature>
<name>A0ABW3C8J0_SPHXN</name>
<protein>
    <submittedName>
        <fullName evidence="3">Uncharacterized protein</fullName>
    </submittedName>
</protein>
<reference evidence="4" key="1">
    <citation type="journal article" date="2019" name="Int. J. Syst. Evol. Microbiol.">
        <title>The Global Catalogue of Microorganisms (GCM) 10K type strain sequencing project: providing services to taxonomists for standard genome sequencing and annotation.</title>
        <authorList>
            <consortium name="The Broad Institute Genomics Platform"/>
            <consortium name="The Broad Institute Genome Sequencing Center for Infectious Disease"/>
            <person name="Wu L."/>
            <person name="Ma J."/>
        </authorList>
    </citation>
    <scope>NUCLEOTIDE SEQUENCE [LARGE SCALE GENOMIC DNA]</scope>
    <source>
        <strain evidence="4">CCUG 52537</strain>
    </source>
</reference>
<keyword evidence="4" id="KW-1185">Reference proteome</keyword>
<gene>
    <name evidence="3" type="ORF">ACFQ00_16250</name>
</gene>
<keyword evidence="2" id="KW-0812">Transmembrane</keyword>
<sequence length="96" mass="10129">MYGTAVRDATRGKAGVIGLIAGLGATAAAIAGWQFFRSRKTATGAAAFAPGEAEPENFDQTRSAGHEAMRDTPKRKWDKVDQAVDESFPASDPPAY</sequence>
<dbReference type="Proteomes" id="UP001597124">
    <property type="component" value="Unassembled WGS sequence"/>
</dbReference>
<feature type="region of interest" description="Disordered" evidence="1">
    <location>
        <begin position="47"/>
        <end position="96"/>
    </location>
</feature>
<keyword evidence="2" id="KW-1133">Transmembrane helix</keyword>
<comment type="caution">
    <text evidence="3">The sequence shown here is derived from an EMBL/GenBank/DDBJ whole genome shotgun (WGS) entry which is preliminary data.</text>
</comment>
<evidence type="ECO:0000313" key="4">
    <source>
        <dbReference type="Proteomes" id="UP001597124"/>
    </source>
</evidence>
<evidence type="ECO:0000256" key="1">
    <source>
        <dbReference type="SAM" id="MobiDB-lite"/>
    </source>
</evidence>
<keyword evidence="2" id="KW-0472">Membrane</keyword>
<organism evidence="3 4">
    <name type="scientific">Sphingosinicella xenopeptidilytica</name>
    <dbReference type="NCBI Taxonomy" id="364098"/>
    <lineage>
        <taxon>Bacteria</taxon>
        <taxon>Pseudomonadati</taxon>
        <taxon>Pseudomonadota</taxon>
        <taxon>Alphaproteobacteria</taxon>
        <taxon>Sphingomonadales</taxon>
        <taxon>Sphingosinicellaceae</taxon>
        <taxon>Sphingosinicella</taxon>
    </lineage>
</organism>
<proteinExistence type="predicted"/>